<keyword evidence="2" id="KW-0812">Transmembrane</keyword>
<reference evidence="3" key="1">
    <citation type="submission" date="2023-06" db="EMBL/GenBank/DDBJ databases">
        <title>Genome-scale phylogeny and comparative genomics of the fungal order Sordariales.</title>
        <authorList>
            <consortium name="Lawrence Berkeley National Laboratory"/>
            <person name="Hensen N."/>
            <person name="Bonometti L."/>
            <person name="Westerberg I."/>
            <person name="Brannstrom I.O."/>
            <person name="Guillou S."/>
            <person name="Cros-Aarteil S."/>
            <person name="Calhoun S."/>
            <person name="Haridas S."/>
            <person name="Kuo A."/>
            <person name="Mondo S."/>
            <person name="Pangilinan J."/>
            <person name="Riley R."/>
            <person name="Labutti K."/>
            <person name="Andreopoulos B."/>
            <person name="Lipzen A."/>
            <person name="Chen C."/>
            <person name="Yanf M."/>
            <person name="Daum C."/>
            <person name="Ng V."/>
            <person name="Clum A."/>
            <person name="Steindorff A."/>
            <person name="Ohm R."/>
            <person name="Martin F."/>
            <person name="Silar P."/>
            <person name="Natvig D."/>
            <person name="Lalanne C."/>
            <person name="Gautier V."/>
            <person name="Ament-Velasquez S.L."/>
            <person name="Kruys A."/>
            <person name="Hutchinson M.I."/>
            <person name="Powell A.J."/>
            <person name="Barry K."/>
            <person name="Miller A.N."/>
            <person name="Grigoriev I.V."/>
            <person name="Debuchy R."/>
            <person name="Gladieux P."/>
            <person name="Thoren M.H."/>
            <person name="Johannesson H."/>
        </authorList>
    </citation>
    <scope>NUCLEOTIDE SEQUENCE</scope>
    <source>
        <strain evidence="3">PSN4</strain>
    </source>
</reference>
<accession>A0AAJ0BLN5</accession>
<dbReference type="Proteomes" id="UP001239445">
    <property type="component" value="Unassembled WGS sequence"/>
</dbReference>
<dbReference type="EMBL" id="MU839829">
    <property type="protein sequence ID" value="KAK1758151.1"/>
    <property type="molecule type" value="Genomic_DNA"/>
</dbReference>
<organism evidence="3 4">
    <name type="scientific">Echria macrotheca</name>
    <dbReference type="NCBI Taxonomy" id="438768"/>
    <lineage>
        <taxon>Eukaryota</taxon>
        <taxon>Fungi</taxon>
        <taxon>Dikarya</taxon>
        <taxon>Ascomycota</taxon>
        <taxon>Pezizomycotina</taxon>
        <taxon>Sordariomycetes</taxon>
        <taxon>Sordariomycetidae</taxon>
        <taxon>Sordariales</taxon>
        <taxon>Schizotheciaceae</taxon>
        <taxon>Echria</taxon>
    </lineage>
</organism>
<proteinExistence type="predicted"/>
<evidence type="ECO:0000313" key="3">
    <source>
        <dbReference type="EMBL" id="KAK1758151.1"/>
    </source>
</evidence>
<dbReference type="AlphaFoldDB" id="A0AAJ0BLN5"/>
<name>A0AAJ0BLN5_9PEZI</name>
<feature type="compositionally biased region" description="Basic and acidic residues" evidence="1">
    <location>
        <begin position="371"/>
        <end position="405"/>
    </location>
</feature>
<feature type="region of interest" description="Disordered" evidence="1">
    <location>
        <begin position="364"/>
        <end position="420"/>
    </location>
</feature>
<evidence type="ECO:0000256" key="1">
    <source>
        <dbReference type="SAM" id="MobiDB-lite"/>
    </source>
</evidence>
<protein>
    <submittedName>
        <fullName evidence="3">Uncharacterized protein</fullName>
    </submittedName>
</protein>
<keyword evidence="2" id="KW-1133">Transmembrane helix</keyword>
<keyword evidence="4" id="KW-1185">Reference proteome</keyword>
<comment type="caution">
    <text evidence="3">The sequence shown here is derived from an EMBL/GenBank/DDBJ whole genome shotgun (WGS) entry which is preliminary data.</text>
</comment>
<feature type="transmembrane region" description="Helical" evidence="2">
    <location>
        <begin position="12"/>
        <end position="32"/>
    </location>
</feature>
<gene>
    <name evidence="3" type="ORF">QBC47DRAFT_373813</name>
</gene>
<evidence type="ECO:0000313" key="4">
    <source>
        <dbReference type="Proteomes" id="UP001239445"/>
    </source>
</evidence>
<keyword evidence="2" id="KW-0472">Membrane</keyword>
<evidence type="ECO:0000256" key="2">
    <source>
        <dbReference type="SAM" id="Phobius"/>
    </source>
</evidence>
<sequence>MVLRSLLNFRVARAILPVLFMLGLSFVGFYAYSLQTNPGSFRLPSIPNLIAPAKPTDHRPPTAHAPPRYKPTPTWTPPPVADPFPLLATSAATATPPPIPAHNVPRPDLHMEYGLAKPPPLFIGFTRQWPMLLQAVVSYITAGWPASGIYVVENTGVHNANRDGKLSLQNPFFLNHTTLRRLGVNVIQTPVLLSFAQLQNYFLHQAYEMGQPYYFYSHQDVVVFSFEDGPDNDHRPGDRPWEFYDKNDELDAMFPAAAGQPGYRTIYENCLRELNTTVEREERWGVRWFQYDHLSLVNRDAYEAIGGYDAMIPYYMSDCDVNGKLGMDGWTMKHRRVGIINDVSSVMSDLGALYRIPGIEARIVDPNPLPPEREEAIVNNKIKAEGERKKKEEEDRKKKEEEEKNSAGGATAKRRRDVPSAEDMEYFRRVNDLGRQMGLHKYRDGDNVRNTWQAAQRGGRGEPFYYDGAGFGRAFDVLTEAGREIYRQKWGHRDCDLAEGTALRLDDQWRVEKDWEKPREEEKKGESKKGF</sequence>